<evidence type="ECO:0000259" key="1">
    <source>
        <dbReference type="PROSITE" id="PS51820"/>
    </source>
</evidence>
<evidence type="ECO:0000313" key="3">
    <source>
        <dbReference type="Proteomes" id="UP000503447"/>
    </source>
</evidence>
<reference evidence="3" key="1">
    <citation type="submission" date="2020-05" db="EMBL/GenBank/DDBJ databases">
        <title>Frigoriglobus tundricola gen. nov., sp. nov., a psychrotolerant cellulolytic planctomycete of the family Gemmataceae with two divergent copies of 16S rRNA gene.</title>
        <authorList>
            <person name="Kulichevskaya I.S."/>
            <person name="Ivanova A.A."/>
            <person name="Naumoff D.G."/>
            <person name="Beletsky A.V."/>
            <person name="Rijpstra W.I.C."/>
            <person name="Sinninghe Damste J.S."/>
            <person name="Mardanov A.V."/>
            <person name="Ravin N.V."/>
            <person name="Dedysh S.N."/>
        </authorList>
    </citation>
    <scope>NUCLEOTIDE SEQUENCE [LARGE SCALE GENOMIC DNA]</scope>
    <source>
        <strain evidence="3">PL17</strain>
    </source>
</reference>
<dbReference type="Gene3D" id="3.90.182.10">
    <property type="entry name" value="Toxin - Anthrax Protective Antigen,domain 1"/>
    <property type="match status" value="1"/>
</dbReference>
<dbReference type="EMBL" id="CP053452">
    <property type="protein sequence ID" value="QJX00553.1"/>
    <property type="molecule type" value="Genomic_DNA"/>
</dbReference>
<evidence type="ECO:0000313" key="2">
    <source>
        <dbReference type="EMBL" id="QJX00553.1"/>
    </source>
</evidence>
<organism evidence="2 3">
    <name type="scientific">Frigoriglobus tundricola</name>
    <dbReference type="NCBI Taxonomy" id="2774151"/>
    <lineage>
        <taxon>Bacteria</taxon>
        <taxon>Pseudomonadati</taxon>
        <taxon>Planctomycetota</taxon>
        <taxon>Planctomycetia</taxon>
        <taxon>Gemmatales</taxon>
        <taxon>Gemmataceae</taxon>
        <taxon>Frigoriglobus</taxon>
    </lineage>
</organism>
<dbReference type="SUPFAM" id="SSF56988">
    <property type="entry name" value="Anthrax protective antigen"/>
    <property type="match status" value="1"/>
</dbReference>
<dbReference type="Proteomes" id="UP000503447">
    <property type="component" value="Chromosome"/>
</dbReference>
<dbReference type="RefSeq" id="WP_171475271.1">
    <property type="nucleotide sequence ID" value="NZ_CP053452.2"/>
</dbReference>
<proteinExistence type="predicted"/>
<keyword evidence="3" id="KW-1185">Reference proteome</keyword>
<gene>
    <name evidence="2" type="ORF">FTUN_8183</name>
</gene>
<dbReference type="SMART" id="SM00758">
    <property type="entry name" value="PA14"/>
    <property type="match status" value="1"/>
</dbReference>
<dbReference type="InterPro" id="IPR008979">
    <property type="entry name" value="Galactose-bd-like_sf"/>
</dbReference>
<accession>A0A6M5Z5L4</accession>
<dbReference type="PROSITE" id="PS51820">
    <property type="entry name" value="PA14"/>
    <property type="match status" value="1"/>
</dbReference>
<feature type="domain" description="PA14" evidence="1">
    <location>
        <begin position="37"/>
        <end position="187"/>
    </location>
</feature>
<dbReference type="InterPro" id="IPR011658">
    <property type="entry name" value="PA14_dom"/>
</dbReference>
<dbReference type="InterPro" id="IPR037524">
    <property type="entry name" value="PA14/GLEYA"/>
</dbReference>
<name>A0A6M5Z5L4_9BACT</name>
<dbReference type="Gene3D" id="2.60.120.260">
    <property type="entry name" value="Galactose-binding domain-like"/>
    <property type="match status" value="1"/>
</dbReference>
<dbReference type="Pfam" id="PF07691">
    <property type="entry name" value="PA14"/>
    <property type="match status" value="1"/>
</dbReference>
<dbReference type="KEGG" id="ftj:FTUN_8183"/>
<protein>
    <recommendedName>
        <fullName evidence="1">PA14 domain-containing protein</fullName>
    </recommendedName>
</protein>
<dbReference type="SUPFAM" id="SSF49785">
    <property type="entry name" value="Galactose-binding domain-like"/>
    <property type="match status" value="1"/>
</dbReference>
<sequence length="1595" mass="164410">MSGRRAEPRAQKSVRPLFRPEIDHLEDRTVPGAGGGFTGAGLTGQYFNNTTLSGTPAFTRTDIRLDWASTSAAPGGSIADGYQNVAATHWSAHWTGQLLARYSETYTFDAFAADAVVLKLRPTGSSSWTTVITQPALTGTDSLGTMALAAGVTYDVDVTFTELTGPWALQLSWSSPSTPKETIDTLTQSGINNPDGTEAYTNIVSGGRNTWNGFNGNVPTLDANGWPSGDANYVFQASLNQGLGVDPLMLGTVTFQFNGKATVIIQGNVDTGSLHYTYNLTTNLTTGTFTTRDNGSNASSISFIHSTRNGQVGGPGGITNLELYLPAAPNSTTSYASNTLFTTAIRNAMSQFEVLRFQLVASEQVNWSDRTPPTYFNQNGGTTSTSPYGTGYVSNNGWSWEDEIMLANETGRDLMISVPTLATGSSPADTQSYIYKLAELIRYGSDGVNPYTSPQADPLYPPLNGNLHVYLELGNELWNTASPFVNDYYNLKQLTIAVADSNNADFQAINYDHLSTAKDAGGNYVSVTTWQTRMAVLRMVQISDIFRSVFGDGAMPATGSDPIVRPLYEWQYANNNNTASTALNWADHYFNKTDPNSPYTGTARPVDYYLWGGGGADYYSSDNPDGLTALLPNNTFGATTVAAGYTQHPAGAGWSFTGIAGIARSSGTGDIPPAYSGSQVGYVTDRGSATATLTFPATQTSSVYAVSFAAVNRHQTGAAAPDGENVRVYLDYGTPNQVDITATTYSQSDGYTPPDYASIGWQARNVSWVSSEFYATDTFSVAPGSKHTITFVGMGNISDPAQTNQTVFLGDVQVTSVDAIYSGGIPAGGDATGQPVGQGVSTTITTEANWAAAFGLKEVSYEGGWSLGGDDGGSPLQLAAKYADSRTATAQEQLMSVFARAGSAVNVFGTYAQWPDWSDPTAQQGLLNISAYPIVQGIEAAADQLPPAPTNGTPVPATLAAAGATLTSGYANGTLSAGGWMSWNVLVPAAGVYNISTDAGGGGTEAFYVDGQLVGTQASAASQTAAPFAVTLSPGLHTVRVVSTSGAFGIGNLYVWSGPPPASGPDLATFSFLGATGKETSDAAGSAASHVTVGALTRGSGLNPETQGLGANSFASAAVGNAYGATLAAAVSLQQYYQFNLSVASGYSMSLTGLNVEGWTQSASPPGIGIQVSTDGVNFTTVYNSTTSYAAASLGQVTAVQNVTGTVTVRIYLYGIGTYASSGIGRWTGNGLTVAGSVQSAARQPVAGFNFAGDTGKETSDPATTVATGLSASAITRGTGLNPETQALGANSIASGAVGHVYGATLAAAVNLQQYYQFAVQPTSGDTLSLSGINVAAWGQNEPPGVGIQVSTDGVNFTTVFTGTTNTASANLSQVAAVQGVSGAVTVRVYLYGIGAYESSGIGRAPGNSVTVTGSVQSATRQPVAGFNFAGDTGKETSDPATTVATGLSASAITRGTGLNPETQALGANSIASGAVGHVYGATLAAAVNLQQYYQFTVQPTSGDTLSLSGINVTAWGQNEPPGVGIQVSTDGVNFATVFSGNTNTAAAALSGNPALQGLSGAVTIRIYLYGVGPYESSGIGRVAGDALDLLGSVS</sequence>